<accession>A0A9X5I5M7</accession>
<protein>
    <submittedName>
        <fullName evidence="2">Uncharacterized protein</fullName>
    </submittedName>
</protein>
<evidence type="ECO:0000313" key="2">
    <source>
        <dbReference type="EMBL" id="NHC36195.1"/>
    </source>
</evidence>
<organism evidence="2 3">
    <name type="scientific">Scytonema millei VB511283</name>
    <dbReference type="NCBI Taxonomy" id="1245923"/>
    <lineage>
        <taxon>Bacteria</taxon>
        <taxon>Bacillati</taxon>
        <taxon>Cyanobacteriota</taxon>
        <taxon>Cyanophyceae</taxon>
        <taxon>Nostocales</taxon>
        <taxon>Scytonemataceae</taxon>
        <taxon>Scytonema</taxon>
    </lineage>
</organism>
<feature type="region of interest" description="Disordered" evidence="1">
    <location>
        <begin position="1"/>
        <end position="33"/>
    </location>
</feature>
<gene>
    <name evidence="2" type="ORF">QH73_0016340</name>
</gene>
<dbReference type="RefSeq" id="WP_039717117.1">
    <property type="nucleotide sequence ID" value="NZ_JTJC03000004.1"/>
</dbReference>
<dbReference type="EMBL" id="JTJC03000004">
    <property type="protein sequence ID" value="NHC36195.1"/>
    <property type="molecule type" value="Genomic_DNA"/>
</dbReference>
<comment type="caution">
    <text evidence="2">The sequence shown here is derived from an EMBL/GenBank/DDBJ whole genome shotgun (WGS) entry which is preliminary data.</text>
</comment>
<name>A0A9X5I5M7_9CYAN</name>
<dbReference type="AlphaFoldDB" id="A0A9X5I5M7"/>
<evidence type="ECO:0000256" key="1">
    <source>
        <dbReference type="SAM" id="MobiDB-lite"/>
    </source>
</evidence>
<evidence type="ECO:0000313" key="3">
    <source>
        <dbReference type="Proteomes" id="UP000031532"/>
    </source>
</evidence>
<proteinExistence type="predicted"/>
<keyword evidence="3" id="KW-1185">Reference proteome</keyword>
<reference evidence="2 3" key="1">
    <citation type="journal article" date="2015" name="Genome Announc.">
        <title>Draft Genome Sequence of the Terrestrial Cyanobacterium Scytonema millei VB511283, Isolated from Eastern India.</title>
        <authorList>
            <person name="Sen D."/>
            <person name="Chandrababunaidu M.M."/>
            <person name="Singh D."/>
            <person name="Sanghi N."/>
            <person name="Ghorai A."/>
            <person name="Mishra G.P."/>
            <person name="Madduluri M."/>
            <person name="Adhikary S.P."/>
            <person name="Tripathy S."/>
        </authorList>
    </citation>
    <scope>NUCLEOTIDE SEQUENCE [LARGE SCALE GENOMIC DNA]</scope>
    <source>
        <strain evidence="2 3">VB511283</strain>
    </source>
</reference>
<dbReference type="Proteomes" id="UP000031532">
    <property type="component" value="Unassembled WGS sequence"/>
</dbReference>
<sequence>MREGKKKTRRIELRGAEEAEEAEGAEGAKEFKIQNSYTPQRQLLMGGTPKTALAPLHPFFTDN</sequence>